<evidence type="ECO:0000259" key="1">
    <source>
        <dbReference type="Pfam" id="PF13566"/>
    </source>
</evidence>
<dbReference type="Pfam" id="PF13566">
    <property type="entry name" value="DUF4130"/>
    <property type="match status" value="1"/>
</dbReference>
<dbReference type="InterPro" id="IPR025404">
    <property type="entry name" value="DUF4130"/>
</dbReference>
<dbReference type="EMBL" id="JADDOJ010000036">
    <property type="protein sequence ID" value="MBE7940994.1"/>
    <property type="molecule type" value="Genomic_DNA"/>
</dbReference>
<evidence type="ECO:0000313" key="2">
    <source>
        <dbReference type="EMBL" id="MBE7940994.1"/>
    </source>
</evidence>
<organism evidence="2 3">
    <name type="scientific">Ramlibacter aquaticus</name>
    <dbReference type="NCBI Taxonomy" id="2780094"/>
    <lineage>
        <taxon>Bacteria</taxon>
        <taxon>Pseudomonadati</taxon>
        <taxon>Pseudomonadota</taxon>
        <taxon>Betaproteobacteria</taxon>
        <taxon>Burkholderiales</taxon>
        <taxon>Comamonadaceae</taxon>
        <taxon>Ramlibacter</taxon>
    </lineage>
</organism>
<gene>
    <name evidence="2" type="ORF">IM725_10470</name>
</gene>
<keyword evidence="3" id="KW-1185">Reference proteome</keyword>
<sequence length="232" mass="25580">MTQAQLRGETDLAGFHAEVRHLLTQQVPPEAVQWEACACRDDLYLPQDPSPRTPGPGKAAAAIVPASFLRLSEVVLMHSDPGRFDLLYRLLWRLVHEPGLRHDPVDPQMLQAQQMGQAVRRDLHKMKTLLSFRNVGAGAGGHPMLLAWHEPAHHIVEALGPWFALRHPGARWAILTPGRCVECDGRSLHVAPGLARAFAPAEGDGPDAWLAAYWRAFDGQAIALDRAHGPRE</sequence>
<feature type="domain" description="DUF4130" evidence="1">
    <location>
        <begin position="82"/>
        <end position="179"/>
    </location>
</feature>
<proteinExistence type="predicted"/>
<name>A0ABR9SFK6_9BURK</name>
<accession>A0ABR9SFK6</accession>
<dbReference type="Proteomes" id="UP000715965">
    <property type="component" value="Unassembled WGS sequence"/>
</dbReference>
<comment type="caution">
    <text evidence="2">The sequence shown here is derived from an EMBL/GenBank/DDBJ whole genome shotgun (WGS) entry which is preliminary data.</text>
</comment>
<protein>
    <submittedName>
        <fullName evidence="2">DUF4130 domain-containing protein</fullName>
    </submittedName>
</protein>
<reference evidence="2 3" key="1">
    <citation type="submission" date="2020-10" db="EMBL/GenBank/DDBJ databases">
        <title>Draft genome of Ramlibacter aquaticus LMG 30558.</title>
        <authorList>
            <person name="Props R."/>
        </authorList>
    </citation>
    <scope>NUCLEOTIDE SEQUENCE [LARGE SCALE GENOMIC DNA]</scope>
    <source>
        <strain evidence="2 3">LMG 30558</strain>
    </source>
</reference>
<evidence type="ECO:0000313" key="3">
    <source>
        <dbReference type="Proteomes" id="UP000715965"/>
    </source>
</evidence>
<dbReference type="RefSeq" id="WP_193780538.1">
    <property type="nucleotide sequence ID" value="NZ_JADDOJ010000036.1"/>
</dbReference>